<dbReference type="AlphaFoldDB" id="A0AAQ3TJ17"/>
<dbReference type="Proteomes" id="UP001341281">
    <property type="component" value="Chromosome 05"/>
</dbReference>
<proteinExistence type="predicted"/>
<keyword evidence="3" id="KW-1185">Reference proteome</keyword>
<accession>A0AAQ3TJ17</accession>
<feature type="compositionally biased region" description="Basic and acidic residues" evidence="1">
    <location>
        <begin position="145"/>
        <end position="154"/>
    </location>
</feature>
<organism evidence="2 3">
    <name type="scientific">Paspalum notatum var. saurae</name>
    <dbReference type="NCBI Taxonomy" id="547442"/>
    <lineage>
        <taxon>Eukaryota</taxon>
        <taxon>Viridiplantae</taxon>
        <taxon>Streptophyta</taxon>
        <taxon>Embryophyta</taxon>
        <taxon>Tracheophyta</taxon>
        <taxon>Spermatophyta</taxon>
        <taxon>Magnoliopsida</taxon>
        <taxon>Liliopsida</taxon>
        <taxon>Poales</taxon>
        <taxon>Poaceae</taxon>
        <taxon>PACMAD clade</taxon>
        <taxon>Panicoideae</taxon>
        <taxon>Andropogonodae</taxon>
        <taxon>Paspaleae</taxon>
        <taxon>Paspalinae</taxon>
        <taxon>Paspalum</taxon>
    </lineage>
</organism>
<gene>
    <name evidence="2" type="ORF">U9M48_022049</name>
</gene>
<evidence type="ECO:0000313" key="3">
    <source>
        <dbReference type="Proteomes" id="UP001341281"/>
    </source>
</evidence>
<feature type="compositionally biased region" description="Pro residues" evidence="1">
    <location>
        <begin position="93"/>
        <end position="106"/>
    </location>
</feature>
<feature type="compositionally biased region" description="Low complexity" evidence="1">
    <location>
        <begin position="203"/>
        <end position="216"/>
    </location>
</feature>
<name>A0AAQ3TJ17_PASNO</name>
<reference evidence="2 3" key="1">
    <citation type="submission" date="2024-02" db="EMBL/GenBank/DDBJ databases">
        <title>High-quality chromosome-scale genome assembly of Pensacola bahiagrass (Paspalum notatum Flugge var. saurae).</title>
        <authorList>
            <person name="Vega J.M."/>
            <person name="Podio M."/>
            <person name="Orjuela J."/>
            <person name="Siena L.A."/>
            <person name="Pessino S.C."/>
            <person name="Combes M.C."/>
            <person name="Mariac C."/>
            <person name="Albertini E."/>
            <person name="Pupilli F."/>
            <person name="Ortiz J.P.A."/>
            <person name="Leblanc O."/>
        </authorList>
    </citation>
    <scope>NUCLEOTIDE SEQUENCE [LARGE SCALE GENOMIC DNA]</scope>
    <source>
        <strain evidence="2">R1</strain>
        <tissue evidence="2">Leaf</tissue>
    </source>
</reference>
<sequence>MATGEAVVCCSSAGDLTPICSGRRRRGMRHRRRWPDDGGSLASCPAPLLAASEHSHSSGFRENFGSKWMENFPTATGSWEGGGEGARLRSPGPDVPPPAPLPPPPAALLLPAPRASARPHHFASSQLPRDGGEQHAAAGVGPCRGVRERRDAGIERSTQPRQPAAASAGPTMGKGAAAPGPMPAVARQKNMAAMEPSSLMSMTHSSWPQSSSATST</sequence>
<feature type="region of interest" description="Disordered" evidence="1">
    <location>
        <begin position="75"/>
        <end position="216"/>
    </location>
</feature>
<evidence type="ECO:0000256" key="1">
    <source>
        <dbReference type="SAM" id="MobiDB-lite"/>
    </source>
</evidence>
<protein>
    <submittedName>
        <fullName evidence="2">Uncharacterized protein</fullName>
    </submittedName>
</protein>
<evidence type="ECO:0000313" key="2">
    <source>
        <dbReference type="EMBL" id="WVZ73773.1"/>
    </source>
</evidence>
<feature type="compositionally biased region" description="Low complexity" evidence="1">
    <location>
        <begin position="168"/>
        <end position="186"/>
    </location>
</feature>
<dbReference type="EMBL" id="CP144749">
    <property type="protein sequence ID" value="WVZ73773.1"/>
    <property type="molecule type" value="Genomic_DNA"/>
</dbReference>